<keyword evidence="3" id="KW-1185">Reference proteome</keyword>
<dbReference type="KEGG" id="mbe:MBM_02332"/>
<sequence length="722" mass="82393">MATTLIEAISPQPQGPISAGSSHLMHNAEDIVTASASGITAPVSVFTPKKQNPTAHLVILRNPKECYRRYTPAFSPALGNGSDTYTRHIAKNLWSLHEAACIQDLIPLISDKMEQEEELQQHRKARKQFSKFDDKFAKWVFYLPALERHLIKQVHEQQFWRSWGETKVILTGEDGNKKAHWMVNDNADQLGQMLDRRMKKDGYNLCDKQTLVKNLEDLETAERNKRMILHREWWSKSQGATRRDNLATENAKSLTANTIAHMDLSSSTGLAATTQTSPTTSESTASLQKNDMEELPKQILRNITQDEAILELSQALTEDLTERQNAYTHAANANMNKAFYALEPQRLHSRCSWLVRPMAMTTKNLQPPPAGEIPAIRLTLDNSVTCELFERFQDFSHPDWEEVWQVRADAQAGMEHKLKLRKQVEEMKMRKLAFYQEGDYETDSDSDEDDDEGYWYSDIGSPFDKTQPSTSSGSNDTGCSTIIPHNDTPTKLDIAKAKLATFNTVLANNLAIVKAECLLKMKRFSGILPTPKTEDEIKREKAWAQALYIRKLEINLVKLQLRIFDEGMTATDNRRVRFTSSAPTGAGEVHFVGPLVRLNDASESGSLKVRAAFKILKRHRLFNAFRTKDHFHFVKRLLARVTNLEDTEHAIFKEEIKEAFQMAHKTDEEVLGYIQKAVEAAENSVFTKRCKHVGGSEIASWYVRLGRRARADWNIERRWYRI</sequence>
<evidence type="ECO:0000256" key="1">
    <source>
        <dbReference type="SAM" id="MobiDB-lite"/>
    </source>
</evidence>
<dbReference type="Proteomes" id="UP000006753">
    <property type="component" value="Unassembled WGS sequence"/>
</dbReference>
<feature type="compositionally biased region" description="Polar residues" evidence="1">
    <location>
        <begin position="464"/>
        <end position="480"/>
    </location>
</feature>
<evidence type="ECO:0000313" key="3">
    <source>
        <dbReference type="Proteomes" id="UP000006753"/>
    </source>
</evidence>
<feature type="region of interest" description="Disordered" evidence="1">
    <location>
        <begin position="462"/>
        <end position="483"/>
    </location>
</feature>
<dbReference type="AlphaFoldDB" id="K1WN34"/>
<proteinExistence type="predicted"/>
<dbReference type="RefSeq" id="XP_007290221.1">
    <property type="nucleotide sequence ID" value="XM_007290159.1"/>
</dbReference>
<feature type="region of interest" description="Disordered" evidence="1">
    <location>
        <begin position="269"/>
        <end position="289"/>
    </location>
</feature>
<dbReference type="GeneID" id="18758267"/>
<accession>K1WN34</accession>
<gene>
    <name evidence="2" type="ORF">MBM_02332</name>
</gene>
<feature type="compositionally biased region" description="Low complexity" evidence="1">
    <location>
        <begin position="269"/>
        <end position="286"/>
    </location>
</feature>
<dbReference type="OrthoDB" id="3531077at2759"/>
<name>K1WN34_MARBU</name>
<reference evidence="2 3" key="1">
    <citation type="journal article" date="2012" name="BMC Genomics">
        <title>Sequencing the genome of Marssonina brunnea reveals fungus-poplar co-evolution.</title>
        <authorList>
            <person name="Zhu S."/>
            <person name="Cao Y.-Z."/>
            <person name="Jiang C."/>
            <person name="Tan B.-Y."/>
            <person name="Wang Z."/>
            <person name="Feng S."/>
            <person name="Zhang L."/>
            <person name="Su X.-H."/>
            <person name="Brejova B."/>
            <person name="Vinar T."/>
            <person name="Xu M."/>
            <person name="Wang M.-X."/>
            <person name="Zhang S.-G."/>
            <person name="Huang M.-R."/>
            <person name="Wu R."/>
            <person name="Zhou Y."/>
        </authorList>
    </citation>
    <scope>NUCLEOTIDE SEQUENCE [LARGE SCALE GENOMIC DNA]</scope>
    <source>
        <strain evidence="2 3">MB_m1</strain>
    </source>
</reference>
<dbReference type="HOGENOM" id="CLU_383131_0_0_1"/>
<organism evidence="2 3">
    <name type="scientific">Marssonina brunnea f. sp. multigermtubi (strain MB_m1)</name>
    <name type="common">Marssonina leaf spot fungus</name>
    <dbReference type="NCBI Taxonomy" id="1072389"/>
    <lineage>
        <taxon>Eukaryota</taxon>
        <taxon>Fungi</taxon>
        <taxon>Dikarya</taxon>
        <taxon>Ascomycota</taxon>
        <taxon>Pezizomycotina</taxon>
        <taxon>Leotiomycetes</taxon>
        <taxon>Helotiales</taxon>
        <taxon>Drepanopezizaceae</taxon>
        <taxon>Drepanopeziza</taxon>
    </lineage>
</organism>
<evidence type="ECO:0000313" key="2">
    <source>
        <dbReference type="EMBL" id="EKD19095.1"/>
    </source>
</evidence>
<protein>
    <submittedName>
        <fullName evidence="2">Uncharacterized protein</fullName>
    </submittedName>
</protein>
<dbReference type="EMBL" id="JH921431">
    <property type="protein sequence ID" value="EKD19095.1"/>
    <property type="molecule type" value="Genomic_DNA"/>
</dbReference>
<dbReference type="InParanoid" id="K1WN34"/>